<dbReference type="InterPro" id="IPR037481">
    <property type="entry name" value="LacX"/>
</dbReference>
<sequence length="294" mass="34269">MEKIVLENEELYVEINSVGAELSRIKNKKNDKEYLWNADEKYWKRHSPVLFPFVGSLKDKKYKYDGKEYSMGQHGFARDMEFQLLTSKSDEIWFVLNASDETIAKYPFIFSLEIGYKLEKNNIKVMWKVKNNDTKEMYFSIGAHPAFYCPINDGEEQSQCYIKTDCKNEFTYFKIAEGGVKDTSATYKITVDNKGIFNITKNMFDDDALIVEDNQIHSLSLLDSNKNEYVKVEFDMPLCGIWSPAKKNAPFICLEPWCGRCDSKDFDGELQDREYGNKLKPSEEFENGYSITIY</sequence>
<dbReference type="Proteomes" id="UP001431199">
    <property type="component" value="Unassembled WGS sequence"/>
</dbReference>
<dbReference type="Gene3D" id="2.70.98.10">
    <property type="match status" value="1"/>
</dbReference>
<evidence type="ECO:0000313" key="2">
    <source>
        <dbReference type="Proteomes" id="UP001431199"/>
    </source>
</evidence>
<protein>
    <submittedName>
        <fullName evidence="1">Aldose 1-epimerase family protein</fullName>
    </submittedName>
</protein>
<dbReference type="PANTHER" id="PTHR11122:SF13">
    <property type="entry name" value="GLUCOSE-6-PHOSPHATE 1-EPIMERASE"/>
    <property type="match status" value="1"/>
</dbReference>
<keyword evidence="2" id="KW-1185">Reference proteome</keyword>
<dbReference type="RefSeq" id="WP_260978012.1">
    <property type="nucleotide sequence ID" value="NZ_JAODBU010000001.1"/>
</dbReference>
<gene>
    <name evidence="1" type="ORF">N5B56_00005</name>
</gene>
<reference evidence="1" key="1">
    <citation type="submission" date="2022-09" db="EMBL/GenBank/DDBJ databases">
        <title>Eubacterium sp. LFL-14 isolated from human feces.</title>
        <authorList>
            <person name="Liu F."/>
        </authorList>
    </citation>
    <scope>NUCLEOTIDE SEQUENCE</scope>
    <source>
        <strain evidence="1">LFL-14</strain>
    </source>
</reference>
<dbReference type="Pfam" id="PF01263">
    <property type="entry name" value="Aldose_epim"/>
    <property type="match status" value="1"/>
</dbReference>
<dbReference type="InterPro" id="IPR014718">
    <property type="entry name" value="GH-type_carb-bd"/>
</dbReference>
<dbReference type="EMBL" id="JAODBU010000001">
    <property type="protein sequence ID" value="MCT7397468.1"/>
    <property type="molecule type" value="Genomic_DNA"/>
</dbReference>
<dbReference type="InterPro" id="IPR008183">
    <property type="entry name" value="Aldose_1/G6P_1-epimerase"/>
</dbReference>
<dbReference type="SUPFAM" id="SSF74650">
    <property type="entry name" value="Galactose mutarotase-like"/>
    <property type="match status" value="1"/>
</dbReference>
<evidence type="ECO:0000313" key="1">
    <source>
        <dbReference type="EMBL" id="MCT7397468.1"/>
    </source>
</evidence>
<proteinExistence type="predicted"/>
<name>A0ABT2LW07_9FIRM</name>
<accession>A0ABT2LW07</accession>
<organism evidence="1 2">
    <name type="scientific">Eubacterium album</name>
    <dbReference type="NCBI Taxonomy" id="2978477"/>
    <lineage>
        <taxon>Bacteria</taxon>
        <taxon>Bacillati</taxon>
        <taxon>Bacillota</taxon>
        <taxon>Clostridia</taxon>
        <taxon>Eubacteriales</taxon>
        <taxon>Eubacteriaceae</taxon>
        <taxon>Eubacterium</taxon>
    </lineage>
</organism>
<comment type="caution">
    <text evidence="1">The sequence shown here is derived from an EMBL/GenBank/DDBJ whole genome shotgun (WGS) entry which is preliminary data.</text>
</comment>
<dbReference type="InterPro" id="IPR011013">
    <property type="entry name" value="Gal_mutarotase_sf_dom"/>
</dbReference>
<dbReference type="CDD" id="cd09024">
    <property type="entry name" value="Aldose_epim_lacX"/>
    <property type="match status" value="1"/>
</dbReference>
<dbReference type="PANTHER" id="PTHR11122">
    <property type="entry name" value="APOSPORY-ASSOCIATED PROTEIN C-RELATED"/>
    <property type="match status" value="1"/>
</dbReference>